<accession>A0ABT3SA78</accession>
<protein>
    <recommendedName>
        <fullName evidence="4">DUF4386 domain-containing protein</fullName>
    </recommendedName>
</protein>
<proteinExistence type="predicted"/>
<gene>
    <name evidence="2" type="ORF">ORI27_06770</name>
</gene>
<name>A0ABT3SA78_9MYCO</name>
<feature type="transmembrane region" description="Helical" evidence="1">
    <location>
        <begin position="92"/>
        <end position="118"/>
    </location>
</feature>
<feature type="transmembrane region" description="Helical" evidence="1">
    <location>
        <begin position="138"/>
        <end position="161"/>
    </location>
</feature>
<feature type="transmembrane region" description="Helical" evidence="1">
    <location>
        <begin position="12"/>
        <end position="34"/>
    </location>
</feature>
<keyword evidence="1" id="KW-0472">Membrane</keyword>
<keyword evidence="3" id="KW-1185">Reference proteome</keyword>
<feature type="transmembrane region" description="Helical" evidence="1">
    <location>
        <begin position="57"/>
        <end position="80"/>
    </location>
</feature>
<organism evidence="2 3">
    <name type="scientific">Mycobacterium pinniadriaticum</name>
    <dbReference type="NCBI Taxonomy" id="2994102"/>
    <lineage>
        <taxon>Bacteria</taxon>
        <taxon>Bacillati</taxon>
        <taxon>Actinomycetota</taxon>
        <taxon>Actinomycetes</taxon>
        <taxon>Mycobacteriales</taxon>
        <taxon>Mycobacteriaceae</taxon>
        <taxon>Mycobacterium</taxon>
    </lineage>
</organism>
<comment type="caution">
    <text evidence="2">The sequence shown here is derived from an EMBL/GenBank/DDBJ whole genome shotgun (WGS) entry which is preliminary data.</text>
</comment>
<sequence>MPSVDRRIQLICLYSGYAFFVVYLVGIVVIAGFIPPPAPSWSSDVVGAFFNERRGRILVGMSVCAFASALYLPWGVAVLGQMLRMEKSGFPALSAVQAISAGLGGVFFAISPIVWLAIAYRSRHTGEAVGILNDFAWISWIVSWPFFFVQAAALGLCVLLYRGSVIPRWVGYLSVWFGLSMFPASAIVFFYDGPLAWNGVFGLYLPLAVFAVWYNVVTFYLLKAIKGEATLPEMRCVADGDSPAVSGA</sequence>
<feature type="transmembrane region" description="Helical" evidence="1">
    <location>
        <begin position="203"/>
        <end position="222"/>
    </location>
</feature>
<dbReference type="EMBL" id="JAPJDO010000004">
    <property type="protein sequence ID" value="MCX2936393.1"/>
    <property type="molecule type" value="Genomic_DNA"/>
</dbReference>
<feature type="transmembrane region" description="Helical" evidence="1">
    <location>
        <begin position="173"/>
        <end position="191"/>
    </location>
</feature>
<keyword evidence="1" id="KW-1133">Transmembrane helix</keyword>
<dbReference type="Proteomes" id="UP001300745">
    <property type="component" value="Unassembled WGS sequence"/>
</dbReference>
<evidence type="ECO:0008006" key="4">
    <source>
        <dbReference type="Google" id="ProtNLM"/>
    </source>
</evidence>
<evidence type="ECO:0000313" key="3">
    <source>
        <dbReference type="Proteomes" id="UP001300745"/>
    </source>
</evidence>
<dbReference type="RefSeq" id="WP_265995871.1">
    <property type="nucleotide sequence ID" value="NZ_JAPJDN010000004.1"/>
</dbReference>
<evidence type="ECO:0000313" key="2">
    <source>
        <dbReference type="EMBL" id="MCX2936393.1"/>
    </source>
</evidence>
<reference evidence="2 3" key="1">
    <citation type="submission" date="2022-11" db="EMBL/GenBank/DDBJ databases">
        <title>Mycobacterium sp. nov.</title>
        <authorList>
            <person name="Papic B."/>
            <person name="Spicic S."/>
            <person name="Duvnjak S."/>
        </authorList>
    </citation>
    <scope>NUCLEOTIDE SEQUENCE [LARGE SCALE GENOMIC DNA]</scope>
    <source>
        <strain evidence="2 3">CVI_P4</strain>
    </source>
</reference>
<evidence type="ECO:0000256" key="1">
    <source>
        <dbReference type="SAM" id="Phobius"/>
    </source>
</evidence>
<keyword evidence="1" id="KW-0812">Transmembrane</keyword>